<dbReference type="CDD" id="cd01949">
    <property type="entry name" value="GGDEF"/>
    <property type="match status" value="1"/>
</dbReference>
<evidence type="ECO:0000256" key="1">
    <source>
        <dbReference type="SAM" id="Phobius"/>
    </source>
</evidence>
<sequence>MTFTNNIIAIFLDLLCLTLTYKGFMRVASFTWVCEVAVHSVICIWVFGWEQGYYYYLLALVPIVFFARWHISLRIIVSLLLFSTTLSLFGYSHTHPPITRISNVMTLFMYVSNATATFIGAAYAAFFYKKYSEQMEKKLSKLANTDVLTGIHNRRSFEYLVKQQLAKHFKQMKPCVFIIFDVDHFKKINDSFGHAIGDAALQKVTDICRRSLHGDDLFGRIGGEEFAVFLANTTQIEAAHIAERIRKNIEGYTMKLERGTTFDLSVSIGITIPHAKNDELSHLMKRADQALYRAKREGRNRVVSLN</sequence>
<dbReference type="InterPro" id="IPR000160">
    <property type="entry name" value="GGDEF_dom"/>
</dbReference>
<dbReference type="Gene3D" id="3.30.70.270">
    <property type="match status" value="1"/>
</dbReference>
<evidence type="ECO:0000259" key="2">
    <source>
        <dbReference type="PROSITE" id="PS50887"/>
    </source>
</evidence>
<feature type="transmembrane region" description="Helical" evidence="1">
    <location>
        <begin position="107"/>
        <end position="128"/>
    </location>
</feature>
<dbReference type="InterPro" id="IPR043128">
    <property type="entry name" value="Rev_trsase/Diguanyl_cyclase"/>
</dbReference>
<feature type="transmembrane region" description="Helical" evidence="1">
    <location>
        <begin position="76"/>
        <end position="95"/>
    </location>
</feature>
<dbReference type="InterPro" id="IPR050469">
    <property type="entry name" value="Diguanylate_Cyclase"/>
</dbReference>
<name>A0ABW1WDI1_9BACL</name>
<dbReference type="Proteomes" id="UP001596267">
    <property type="component" value="Unassembled WGS sequence"/>
</dbReference>
<gene>
    <name evidence="3" type="ORF">ACFP7A_06830</name>
</gene>
<protein>
    <submittedName>
        <fullName evidence="3">GGDEF domain-containing protein</fullName>
    </submittedName>
</protein>
<keyword evidence="1" id="KW-0812">Transmembrane</keyword>
<dbReference type="SUPFAM" id="SSF55073">
    <property type="entry name" value="Nucleotide cyclase"/>
    <property type="match status" value="1"/>
</dbReference>
<accession>A0ABW1WDI1</accession>
<dbReference type="NCBIfam" id="TIGR00254">
    <property type="entry name" value="GGDEF"/>
    <property type="match status" value="1"/>
</dbReference>
<dbReference type="Pfam" id="PF00990">
    <property type="entry name" value="GGDEF"/>
    <property type="match status" value="1"/>
</dbReference>
<dbReference type="SMART" id="SM00267">
    <property type="entry name" value="GGDEF"/>
    <property type="match status" value="1"/>
</dbReference>
<dbReference type="EMBL" id="JBHSTQ010000005">
    <property type="protein sequence ID" value="MFC6386308.1"/>
    <property type="molecule type" value="Genomic_DNA"/>
</dbReference>
<evidence type="ECO:0000313" key="3">
    <source>
        <dbReference type="EMBL" id="MFC6386308.1"/>
    </source>
</evidence>
<evidence type="ECO:0000313" key="4">
    <source>
        <dbReference type="Proteomes" id="UP001596267"/>
    </source>
</evidence>
<keyword evidence="1" id="KW-1133">Transmembrane helix</keyword>
<dbReference type="PROSITE" id="PS50887">
    <property type="entry name" value="GGDEF"/>
    <property type="match status" value="1"/>
</dbReference>
<reference evidence="4" key="1">
    <citation type="journal article" date="2019" name="Int. J. Syst. Evol. Microbiol.">
        <title>The Global Catalogue of Microorganisms (GCM) 10K type strain sequencing project: providing services to taxonomists for standard genome sequencing and annotation.</title>
        <authorList>
            <consortium name="The Broad Institute Genomics Platform"/>
            <consortium name="The Broad Institute Genome Sequencing Center for Infectious Disease"/>
            <person name="Wu L."/>
            <person name="Ma J."/>
        </authorList>
    </citation>
    <scope>NUCLEOTIDE SEQUENCE [LARGE SCALE GENOMIC DNA]</scope>
    <source>
        <strain evidence="4">CCUG 42001</strain>
    </source>
</reference>
<comment type="caution">
    <text evidence="3">The sequence shown here is derived from an EMBL/GenBank/DDBJ whole genome shotgun (WGS) entry which is preliminary data.</text>
</comment>
<dbReference type="PANTHER" id="PTHR45138:SF9">
    <property type="entry name" value="DIGUANYLATE CYCLASE DGCM-RELATED"/>
    <property type="match status" value="1"/>
</dbReference>
<keyword evidence="4" id="KW-1185">Reference proteome</keyword>
<dbReference type="RefSeq" id="WP_253053472.1">
    <property type="nucleotide sequence ID" value="NZ_JAMXWN010000004.1"/>
</dbReference>
<proteinExistence type="predicted"/>
<organism evidence="3 4">
    <name type="scientific">Sporolactobacillus kofuensis</name>
    <dbReference type="NCBI Taxonomy" id="269672"/>
    <lineage>
        <taxon>Bacteria</taxon>
        <taxon>Bacillati</taxon>
        <taxon>Bacillota</taxon>
        <taxon>Bacilli</taxon>
        <taxon>Bacillales</taxon>
        <taxon>Sporolactobacillaceae</taxon>
        <taxon>Sporolactobacillus</taxon>
    </lineage>
</organism>
<feature type="transmembrane region" description="Helical" evidence="1">
    <location>
        <begin position="6"/>
        <end position="23"/>
    </location>
</feature>
<keyword evidence="1" id="KW-0472">Membrane</keyword>
<feature type="domain" description="GGDEF" evidence="2">
    <location>
        <begin position="173"/>
        <end position="306"/>
    </location>
</feature>
<dbReference type="InterPro" id="IPR029787">
    <property type="entry name" value="Nucleotide_cyclase"/>
</dbReference>
<feature type="transmembrane region" description="Helical" evidence="1">
    <location>
        <begin position="53"/>
        <end position="69"/>
    </location>
</feature>
<dbReference type="PANTHER" id="PTHR45138">
    <property type="entry name" value="REGULATORY COMPONENTS OF SENSORY TRANSDUCTION SYSTEM"/>
    <property type="match status" value="1"/>
</dbReference>